<keyword evidence="3" id="KW-1185">Reference proteome</keyword>
<feature type="region of interest" description="Disordered" evidence="1">
    <location>
        <begin position="36"/>
        <end position="55"/>
    </location>
</feature>
<protein>
    <submittedName>
        <fullName evidence="2">Uncharacterized protein</fullName>
    </submittedName>
</protein>
<reference evidence="2" key="1">
    <citation type="submission" date="2021-03" db="EMBL/GenBank/DDBJ databases">
        <title>Draft genome sequence of rust myrtle Austropuccinia psidii MF-1, a brazilian biotype.</title>
        <authorList>
            <person name="Quecine M.C."/>
            <person name="Pachon D.M.R."/>
            <person name="Bonatelli M.L."/>
            <person name="Correr F.H."/>
            <person name="Franceschini L.M."/>
            <person name="Leite T.F."/>
            <person name="Margarido G.R.A."/>
            <person name="Almeida C.A."/>
            <person name="Ferrarezi J.A."/>
            <person name="Labate C.A."/>
        </authorList>
    </citation>
    <scope>NUCLEOTIDE SEQUENCE</scope>
    <source>
        <strain evidence="2">MF-1</strain>
    </source>
</reference>
<sequence length="278" mass="31854">MANQLSSGFTPFRSQQISWQESPFFTIPGSFQEKTRIQGQKQDNFQPEEERVRPNDPEAVRFGERSAQEPEVVVNNSRISSPINRNITPTQIEHDVVPPENEESQTPYTISRELEHAVKCRCNHNCTLDEIANILQDVTKRTNIGKYTPYKSSGFKEKQPFRVELKENPREMVEEVAKKKNCCNNCGSTDYYSNNCPKAKKEVYAIEKFPEEESPTEDSDSDSMGDSIREQSDEEQDPRGNPTRKPVYTVGSRHATRQFQQKLVQTHTFLVTPTKGMA</sequence>
<name>A0A9Q3BRT5_9BASI</name>
<evidence type="ECO:0000256" key="1">
    <source>
        <dbReference type="SAM" id="MobiDB-lite"/>
    </source>
</evidence>
<dbReference type="Proteomes" id="UP000765509">
    <property type="component" value="Unassembled WGS sequence"/>
</dbReference>
<accession>A0A9Q3BRT5</accession>
<dbReference type="AlphaFoldDB" id="A0A9Q3BRT5"/>
<evidence type="ECO:0000313" key="2">
    <source>
        <dbReference type="EMBL" id="MBW0470317.1"/>
    </source>
</evidence>
<organism evidence="2 3">
    <name type="scientific">Austropuccinia psidii MF-1</name>
    <dbReference type="NCBI Taxonomy" id="1389203"/>
    <lineage>
        <taxon>Eukaryota</taxon>
        <taxon>Fungi</taxon>
        <taxon>Dikarya</taxon>
        <taxon>Basidiomycota</taxon>
        <taxon>Pucciniomycotina</taxon>
        <taxon>Pucciniomycetes</taxon>
        <taxon>Pucciniales</taxon>
        <taxon>Sphaerophragmiaceae</taxon>
        <taxon>Austropuccinia</taxon>
    </lineage>
</organism>
<dbReference type="EMBL" id="AVOT02002425">
    <property type="protein sequence ID" value="MBW0470317.1"/>
    <property type="molecule type" value="Genomic_DNA"/>
</dbReference>
<evidence type="ECO:0000313" key="3">
    <source>
        <dbReference type="Proteomes" id="UP000765509"/>
    </source>
</evidence>
<proteinExistence type="predicted"/>
<comment type="caution">
    <text evidence="2">The sequence shown here is derived from an EMBL/GenBank/DDBJ whole genome shotgun (WGS) entry which is preliminary data.</text>
</comment>
<feature type="region of interest" description="Disordered" evidence="1">
    <location>
        <begin position="210"/>
        <end position="254"/>
    </location>
</feature>
<gene>
    <name evidence="2" type="ORF">O181_010032</name>
</gene>
<feature type="compositionally biased region" description="Acidic residues" evidence="1">
    <location>
        <begin position="212"/>
        <end position="223"/>
    </location>
</feature>